<dbReference type="EMBL" id="VAWA01000012">
    <property type="protein sequence ID" value="TLP74223.1"/>
    <property type="molecule type" value="Genomic_DNA"/>
</dbReference>
<evidence type="ECO:0000313" key="13">
    <source>
        <dbReference type="Proteomes" id="UP000306544"/>
    </source>
</evidence>
<evidence type="ECO:0000256" key="11">
    <source>
        <dbReference type="ARBA" id="ARBA00031350"/>
    </source>
</evidence>
<protein>
    <recommendedName>
        <fullName evidence="4">Protein-L-isoaspartate O-methyltransferase</fullName>
        <ecNumber evidence="3">2.1.1.77</ecNumber>
    </recommendedName>
    <alternativeName>
        <fullName evidence="11">L-isoaspartyl protein carboxyl methyltransferase</fullName>
    </alternativeName>
    <alternativeName>
        <fullName evidence="9">Protein L-isoaspartyl methyltransferase</fullName>
    </alternativeName>
    <alternativeName>
        <fullName evidence="10">Protein-beta-aspartate methyltransferase</fullName>
    </alternativeName>
</protein>
<evidence type="ECO:0000256" key="8">
    <source>
        <dbReference type="ARBA" id="ARBA00022691"/>
    </source>
</evidence>
<dbReference type="CDD" id="cd02440">
    <property type="entry name" value="AdoMet_MTases"/>
    <property type="match status" value="1"/>
</dbReference>
<proteinExistence type="inferred from homology"/>
<name>A0A5R9A6C4_9MICC</name>
<keyword evidence="7 12" id="KW-0808">Transferase</keyword>
<gene>
    <name evidence="12" type="ORF">FEF27_09680</name>
</gene>
<dbReference type="Gene3D" id="3.40.50.150">
    <property type="entry name" value="Vaccinia Virus protein VP39"/>
    <property type="match status" value="1"/>
</dbReference>
<dbReference type="GO" id="GO:0005737">
    <property type="term" value="C:cytoplasm"/>
    <property type="evidence" value="ECO:0007669"/>
    <property type="project" value="UniProtKB-SubCell"/>
</dbReference>
<dbReference type="OrthoDB" id="4035289at2"/>
<dbReference type="PANTHER" id="PTHR11579:SF0">
    <property type="entry name" value="PROTEIN-L-ISOASPARTATE(D-ASPARTATE) O-METHYLTRANSFERASE"/>
    <property type="match status" value="1"/>
</dbReference>
<reference evidence="12 13" key="1">
    <citation type="submission" date="2019-05" db="EMBL/GenBank/DDBJ databases">
        <title>Nesterenkonia sp. GY239, isolated from the Southern Atlantic Ocean.</title>
        <authorList>
            <person name="Zhang G."/>
        </authorList>
    </citation>
    <scope>NUCLEOTIDE SEQUENCE [LARGE SCALE GENOMIC DNA]</scope>
    <source>
        <strain evidence="12 13">GY239</strain>
    </source>
</reference>
<keyword evidence="5" id="KW-0963">Cytoplasm</keyword>
<keyword evidence="13" id="KW-1185">Reference proteome</keyword>
<evidence type="ECO:0000256" key="7">
    <source>
        <dbReference type="ARBA" id="ARBA00022679"/>
    </source>
</evidence>
<dbReference type="RefSeq" id="WP_138170658.1">
    <property type="nucleotide sequence ID" value="NZ_VAWA01000012.1"/>
</dbReference>
<organism evidence="12 13">
    <name type="scientific">Nesterenkonia sphaerica</name>
    <dbReference type="NCBI Taxonomy" id="1804988"/>
    <lineage>
        <taxon>Bacteria</taxon>
        <taxon>Bacillati</taxon>
        <taxon>Actinomycetota</taxon>
        <taxon>Actinomycetes</taxon>
        <taxon>Micrococcales</taxon>
        <taxon>Micrococcaceae</taxon>
        <taxon>Nesterenkonia</taxon>
    </lineage>
</organism>
<evidence type="ECO:0000256" key="3">
    <source>
        <dbReference type="ARBA" id="ARBA00011890"/>
    </source>
</evidence>
<comment type="subcellular location">
    <subcellularLocation>
        <location evidence="1">Cytoplasm</location>
    </subcellularLocation>
</comment>
<comment type="similarity">
    <text evidence="2">Belongs to the methyltransferase superfamily. L-isoaspartyl/D-aspartyl protein methyltransferase family.</text>
</comment>
<dbReference type="InterPro" id="IPR000682">
    <property type="entry name" value="PCMT"/>
</dbReference>
<evidence type="ECO:0000256" key="5">
    <source>
        <dbReference type="ARBA" id="ARBA00022490"/>
    </source>
</evidence>
<evidence type="ECO:0000256" key="4">
    <source>
        <dbReference type="ARBA" id="ARBA00013346"/>
    </source>
</evidence>
<dbReference type="AlphaFoldDB" id="A0A5R9A6C4"/>
<evidence type="ECO:0000256" key="2">
    <source>
        <dbReference type="ARBA" id="ARBA00005369"/>
    </source>
</evidence>
<evidence type="ECO:0000256" key="1">
    <source>
        <dbReference type="ARBA" id="ARBA00004496"/>
    </source>
</evidence>
<evidence type="ECO:0000256" key="6">
    <source>
        <dbReference type="ARBA" id="ARBA00022603"/>
    </source>
</evidence>
<evidence type="ECO:0000256" key="10">
    <source>
        <dbReference type="ARBA" id="ARBA00031323"/>
    </source>
</evidence>
<dbReference type="PANTHER" id="PTHR11579">
    <property type="entry name" value="PROTEIN-L-ISOASPARTATE O-METHYLTRANSFERASE"/>
    <property type="match status" value="1"/>
</dbReference>
<keyword evidence="6 12" id="KW-0489">Methyltransferase</keyword>
<sequence length="191" mass="20704">MRRKHRADVIAEAMAAVPRADFLPEEVRYLAQVDQALPIGFAQTNSQPRTVKAMLRLLEVQPGQKVLDVGAGSGWSTSLLAHLVGRHGQVIGVELVPELTQGAAAAVAAHRMPWAEVRQATPGQLGLPQEAPFHRILVSAEAQELPQALVDQLEVGGIMVTPVRGQLLRVVKDAEDITVTRHGPYTFVPLR</sequence>
<keyword evidence="8" id="KW-0949">S-adenosyl-L-methionine</keyword>
<dbReference type="GO" id="GO:0032259">
    <property type="term" value="P:methylation"/>
    <property type="evidence" value="ECO:0007669"/>
    <property type="project" value="UniProtKB-KW"/>
</dbReference>
<dbReference type="InterPro" id="IPR029063">
    <property type="entry name" value="SAM-dependent_MTases_sf"/>
</dbReference>
<dbReference type="EC" id="2.1.1.77" evidence="3"/>
<dbReference type="Pfam" id="PF01135">
    <property type="entry name" value="PCMT"/>
    <property type="match status" value="1"/>
</dbReference>
<evidence type="ECO:0000256" key="9">
    <source>
        <dbReference type="ARBA" id="ARBA00030757"/>
    </source>
</evidence>
<dbReference type="Proteomes" id="UP000306544">
    <property type="component" value="Unassembled WGS sequence"/>
</dbReference>
<dbReference type="SUPFAM" id="SSF53335">
    <property type="entry name" value="S-adenosyl-L-methionine-dependent methyltransferases"/>
    <property type="match status" value="1"/>
</dbReference>
<evidence type="ECO:0000313" key="12">
    <source>
        <dbReference type="EMBL" id="TLP74223.1"/>
    </source>
</evidence>
<accession>A0A5R9A6C4</accession>
<dbReference type="GO" id="GO:0004719">
    <property type="term" value="F:protein-L-isoaspartate (D-aspartate) O-methyltransferase activity"/>
    <property type="evidence" value="ECO:0007669"/>
    <property type="project" value="UniProtKB-EC"/>
</dbReference>
<comment type="caution">
    <text evidence="12">The sequence shown here is derived from an EMBL/GenBank/DDBJ whole genome shotgun (WGS) entry which is preliminary data.</text>
</comment>